<feature type="compositionally biased region" description="Basic and acidic residues" evidence="1">
    <location>
        <begin position="61"/>
        <end position="70"/>
    </location>
</feature>
<protein>
    <submittedName>
        <fullName evidence="2">Uncharacterized protein</fullName>
    </submittedName>
</protein>
<comment type="caution">
    <text evidence="2">The sequence shown here is derived from an EMBL/GenBank/DDBJ whole genome shotgun (WGS) entry which is preliminary data.</text>
</comment>
<feature type="compositionally biased region" description="Basic and acidic residues" evidence="1">
    <location>
        <begin position="44"/>
        <end position="53"/>
    </location>
</feature>
<dbReference type="AlphaFoldDB" id="A0A2G5VR09"/>
<accession>A0A2G5VR09</accession>
<organism evidence="2 3">
    <name type="scientific">Caenorhabditis nigoni</name>
    <dbReference type="NCBI Taxonomy" id="1611254"/>
    <lineage>
        <taxon>Eukaryota</taxon>
        <taxon>Metazoa</taxon>
        <taxon>Ecdysozoa</taxon>
        <taxon>Nematoda</taxon>
        <taxon>Chromadorea</taxon>
        <taxon>Rhabditida</taxon>
        <taxon>Rhabditina</taxon>
        <taxon>Rhabditomorpha</taxon>
        <taxon>Rhabditoidea</taxon>
        <taxon>Rhabditidae</taxon>
        <taxon>Peloderinae</taxon>
        <taxon>Caenorhabditis</taxon>
    </lineage>
</organism>
<name>A0A2G5VR09_9PELO</name>
<keyword evidence="3" id="KW-1185">Reference proteome</keyword>
<evidence type="ECO:0000256" key="1">
    <source>
        <dbReference type="SAM" id="MobiDB-lite"/>
    </source>
</evidence>
<dbReference type="Proteomes" id="UP000230233">
    <property type="component" value="Chromosome I"/>
</dbReference>
<proteinExistence type="predicted"/>
<gene>
    <name evidence="2" type="primary">Cnig_chr_I.g3509</name>
    <name evidence="2" type="ORF">B9Z55_003509</name>
</gene>
<sequence>MRRKGEKEEEEAVGYAEPSTACSANVHMEKGEEDVPPLLGFVNMERESERDAEKEEESLTDGERGALLDE</sequence>
<evidence type="ECO:0000313" key="3">
    <source>
        <dbReference type="Proteomes" id="UP000230233"/>
    </source>
</evidence>
<feature type="region of interest" description="Disordered" evidence="1">
    <location>
        <begin position="24"/>
        <end position="70"/>
    </location>
</feature>
<reference evidence="3" key="1">
    <citation type="submission" date="2017-10" db="EMBL/GenBank/DDBJ databases">
        <title>Rapid genome shrinkage in a self-fertile nematode reveals novel sperm competition proteins.</title>
        <authorList>
            <person name="Yin D."/>
            <person name="Schwarz E.M."/>
            <person name="Thomas C.G."/>
            <person name="Felde R.L."/>
            <person name="Korf I.F."/>
            <person name="Cutter A.D."/>
            <person name="Schartner C.M."/>
            <person name="Ralston E.J."/>
            <person name="Meyer B.J."/>
            <person name="Haag E.S."/>
        </authorList>
    </citation>
    <scope>NUCLEOTIDE SEQUENCE [LARGE SCALE GENOMIC DNA]</scope>
    <source>
        <strain evidence="3">JU1422</strain>
    </source>
</reference>
<dbReference type="EMBL" id="PDUG01000001">
    <property type="protein sequence ID" value="PIC54120.1"/>
    <property type="molecule type" value="Genomic_DNA"/>
</dbReference>
<evidence type="ECO:0000313" key="2">
    <source>
        <dbReference type="EMBL" id="PIC54120.1"/>
    </source>
</evidence>